<sequence length="63" mass="7031">RRKGQVYLDKSHLKTARMKFSGHVNPGMFGQSYAHCVVEVDGAASFLGIQSRRDYIGNNRSMG</sequence>
<protein>
    <submittedName>
        <fullName evidence="1">Uncharacterized protein</fullName>
    </submittedName>
</protein>
<gene>
    <name evidence="1" type="ORF">ASPFODRAFT_95134</name>
</gene>
<proteinExistence type="predicted"/>
<feature type="non-terminal residue" evidence="1">
    <location>
        <position position="63"/>
    </location>
</feature>
<evidence type="ECO:0000313" key="1">
    <source>
        <dbReference type="EMBL" id="OJZ80364.1"/>
    </source>
</evidence>
<dbReference type="Proteomes" id="UP000184063">
    <property type="component" value="Unassembled WGS sequence"/>
</dbReference>
<feature type="non-terminal residue" evidence="1">
    <location>
        <position position="1"/>
    </location>
</feature>
<dbReference type="EMBL" id="KV878256">
    <property type="protein sequence ID" value="OJZ80364.1"/>
    <property type="molecule type" value="Genomic_DNA"/>
</dbReference>
<organism evidence="1 2">
    <name type="scientific">Aspergillus luchuensis (strain CBS 106.47)</name>
    <dbReference type="NCBI Taxonomy" id="1137211"/>
    <lineage>
        <taxon>Eukaryota</taxon>
        <taxon>Fungi</taxon>
        <taxon>Dikarya</taxon>
        <taxon>Ascomycota</taxon>
        <taxon>Pezizomycotina</taxon>
        <taxon>Eurotiomycetes</taxon>
        <taxon>Eurotiomycetidae</taxon>
        <taxon>Eurotiales</taxon>
        <taxon>Aspergillaceae</taxon>
        <taxon>Aspergillus</taxon>
        <taxon>Aspergillus subgen. Circumdati</taxon>
    </lineage>
</organism>
<accession>A0A1M3T0R9</accession>
<evidence type="ECO:0000313" key="2">
    <source>
        <dbReference type="Proteomes" id="UP000184063"/>
    </source>
</evidence>
<name>A0A1M3T0R9_ASPLC</name>
<reference evidence="2" key="1">
    <citation type="journal article" date="2017" name="Genome Biol.">
        <title>Comparative genomics reveals high biological diversity and specific adaptations in the industrially and medically important fungal genus Aspergillus.</title>
        <authorList>
            <person name="de Vries R.P."/>
            <person name="Riley R."/>
            <person name="Wiebenga A."/>
            <person name="Aguilar-Osorio G."/>
            <person name="Amillis S."/>
            <person name="Uchima C.A."/>
            <person name="Anderluh G."/>
            <person name="Asadollahi M."/>
            <person name="Askin M."/>
            <person name="Barry K."/>
            <person name="Battaglia E."/>
            <person name="Bayram O."/>
            <person name="Benocci T."/>
            <person name="Braus-Stromeyer S.A."/>
            <person name="Caldana C."/>
            <person name="Canovas D."/>
            <person name="Cerqueira G.C."/>
            <person name="Chen F."/>
            <person name="Chen W."/>
            <person name="Choi C."/>
            <person name="Clum A."/>
            <person name="Dos Santos R.A."/>
            <person name="Damasio A.R."/>
            <person name="Diallinas G."/>
            <person name="Emri T."/>
            <person name="Fekete E."/>
            <person name="Flipphi M."/>
            <person name="Freyberg S."/>
            <person name="Gallo A."/>
            <person name="Gournas C."/>
            <person name="Habgood R."/>
            <person name="Hainaut M."/>
            <person name="Harispe M.L."/>
            <person name="Henrissat B."/>
            <person name="Hilden K.S."/>
            <person name="Hope R."/>
            <person name="Hossain A."/>
            <person name="Karabika E."/>
            <person name="Karaffa L."/>
            <person name="Karanyi Z."/>
            <person name="Krasevec N."/>
            <person name="Kuo A."/>
            <person name="Kusch H."/>
            <person name="LaButti K."/>
            <person name="Lagendijk E.L."/>
            <person name="Lapidus A."/>
            <person name="Levasseur A."/>
            <person name="Lindquist E."/>
            <person name="Lipzen A."/>
            <person name="Logrieco A.F."/>
            <person name="MacCabe A."/>
            <person name="Maekelae M.R."/>
            <person name="Malavazi I."/>
            <person name="Melin P."/>
            <person name="Meyer V."/>
            <person name="Mielnichuk N."/>
            <person name="Miskei M."/>
            <person name="Molnar A.P."/>
            <person name="Mule G."/>
            <person name="Ngan C.Y."/>
            <person name="Orejas M."/>
            <person name="Orosz E."/>
            <person name="Ouedraogo J.P."/>
            <person name="Overkamp K.M."/>
            <person name="Park H.-S."/>
            <person name="Perrone G."/>
            <person name="Piumi F."/>
            <person name="Punt P.J."/>
            <person name="Ram A.F."/>
            <person name="Ramon A."/>
            <person name="Rauscher S."/>
            <person name="Record E."/>
            <person name="Riano-Pachon D.M."/>
            <person name="Robert V."/>
            <person name="Roehrig J."/>
            <person name="Ruller R."/>
            <person name="Salamov A."/>
            <person name="Salih N.S."/>
            <person name="Samson R.A."/>
            <person name="Sandor E."/>
            <person name="Sanguinetti M."/>
            <person name="Schuetze T."/>
            <person name="Sepcic K."/>
            <person name="Shelest E."/>
            <person name="Sherlock G."/>
            <person name="Sophianopoulou V."/>
            <person name="Squina F.M."/>
            <person name="Sun H."/>
            <person name="Susca A."/>
            <person name="Todd R.B."/>
            <person name="Tsang A."/>
            <person name="Unkles S.E."/>
            <person name="van de Wiele N."/>
            <person name="van Rossen-Uffink D."/>
            <person name="Oliveira J.V."/>
            <person name="Vesth T.C."/>
            <person name="Visser J."/>
            <person name="Yu J.-H."/>
            <person name="Zhou M."/>
            <person name="Andersen M.R."/>
            <person name="Archer D.B."/>
            <person name="Baker S.E."/>
            <person name="Benoit I."/>
            <person name="Brakhage A.A."/>
            <person name="Braus G.H."/>
            <person name="Fischer R."/>
            <person name="Frisvad J.C."/>
            <person name="Goldman G.H."/>
            <person name="Houbraken J."/>
            <person name="Oakley B."/>
            <person name="Pocsi I."/>
            <person name="Scazzocchio C."/>
            <person name="Seiboth B."/>
            <person name="vanKuyk P.A."/>
            <person name="Wortman J."/>
            <person name="Dyer P.S."/>
            <person name="Grigoriev I.V."/>
        </authorList>
    </citation>
    <scope>NUCLEOTIDE SEQUENCE [LARGE SCALE GENOMIC DNA]</scope>
    <source>
        <strain evidence="2">CBS 106.47</strain>
    </source>
</reference>
<dbReference type="VEuPathDB" id="FungiDB:ASPFODRAFT_95134"/>
<dbReference type="AlphaFoldDB" id="A0A1M3T0R9"/>